<dbReference type="PANTHER" id="PTHR31998">
    <property type="entry name" value="K(+)-INSENSITIVE PYROPHOSPHATE-ENERGIZED PROTON PUMP"/>
    <property type="match status" value="1"/>
</dbReference>
<evidence type="ECO:0000256" key="3">
    <source>
        <dbReference type="ARBA" id="ARBA00022448"/>
    </source>
</evidence>
<dbReference type="EC" id="7.1.3.1" evidence="2"/>
<evidence type="ECO:0000256" key="6">
    <source>
        <dbReference type="ARBA" id="ARBA00022967"/>
    </source>
</evidence>
<feature type="transmembrane region" description="Helical" evidence="10">
    <location>
        <begin position="157"/>
        <end position="182"/>
    </location>
</feature>
<keyword evidence="9 10" id="KW-0472">Membrane</keyword>
<evidence type="ECO:0000256" key="7">
    <source>
        <dbReference type="ARBA" id="ARBA00022989"/>
    </source>
</evidence>
<protein>
    <recommendedName>
        <fullName evidence="2">H(+)-exporting diphosphatase</fullName>
        <ecNumber evidence="2">7.1.3.1</ecNumber>
    </recommendedName>
</protein>
<keyword evidence="8" id="KW-0406">Ion transport</keyword>
<dbReference type="Pfam" id="PF03030">
    <property type="entry name" value="H_PPase"/>
    <property type="match status" value="1"/>
</dbReference>
<accession>Q9ZWI8</accession>
<feature type="transmembrane region" description="Helical" evidence="10">
    <location>
        <begin position="467"/>
        <end position="490"/>
    </location>
</feature>
<feature type="transmembrane region" description="Helical" evidence="10">
    <location>
        <begin position="203"/>
        <end position="230"/>
    </location>
</feature>
<feature type="transmembrane region" description="Helical" evidence="10">
    <location>
        <begin position="591"/>
        <end position="608"/>
    </location>
</feature>
<reference evidence="11" key="1">
    <citation type="journal article" date="1999" name="Biochim. Biophys. Acta">
        <title>Molecular cloning and sequencing of the cDNA for vacuolar H+-pyrophosphatase from Chara corallina1.</title>
        <authorList>
            <person name="Nakanishi Y."/>
            <person name="Matsuda N."/>
            <person name="Aizawa K."/>
            <person name="Kashiyama T."/>
            <person name="Yamamoto K."/>
            <person name="Mimura T."/>
            <person name="Ikeda M."/>
            <person name="Maeshima M."/>
        </authorList>
    </citation>
    <scope>NUCLEOTIDE SEQUENCE</scope>
</reference>
<feature type="transmembrane region" description="Helical" evidence="10">
    <location>
        <begin position="561"/>
        <end position="579"/>
    </location>
</feature>
<dbReference type="InterPro" id="IPR004131">
    <property type="entry name" value="PPase-energised_H-pump"/>
</dbReference>
<evidence type="ECO:0000313" key="11">
    <source>
        <dbReference type="EMBL" id="BAA36841.1"/>
    </source>
</evidence>
<keyword evidence="7 10" id="KW-1133">Transmembrane helix</keyword>
<dbReference type="NCBIfam" id="TIGR01104">
    <property type="entry name" value="V_PPase"/>
    <property type="match status" value="1"/>
</dbReference>
<name>Q9ZWI8_CHACB</name>
<feature type="transmembrane region" description="Helical" evidence="10">
    <location>
        <begin position="496"/>
        <end position="518"/>
    </location>
</feature>
<dbReference type="AlphaFoldDB" id="Q9ZWI8"/>
<keyword evidence="5" id="KW-0460">Magnesium</keyword>
<dbReference type="EMBL" id="AB018529">
    <property type="protein sequence ID" value="BAA36841.1"/>
    <property type="molecule type" value="mRNA"/>
</dbReference>
<evidence type="ECO:0000256" key="2">
    <source>
        <dbReference type="ARBA" id="ARBA00013242"/>
    </source>
</evidence>
<evidence type="ECO:0000256" key="10">
    <source>
        <dbReference type="SAM" id="Phobius"/>
    </source>
</evidence>
<dbReference type="PIRSF" id="PIRSF001265">
    <property type="entry name" value="H+-PPase"/>
    <property type="match status" value="1"/>
</dbReference>
<dbReference type="GO" id="GO:0009678">
    <property type="term" value="F:diphosphate hydrolysis-driven proton transmembrane transporter activity"/>
    <property type="evidence" value="ECO:0007669"/>
    <property type="project" value="UniProtKB-EC"/>
</dbReference>
<gene>
    <name evidence="11" type="primary">CPP1</name>
</gene>
<comment type="subcellular location">
    <subcellularLocation>
        <location evidence="1">Endomembrane system</location>
        <topology evidence="1">Multi-pass membrane protein</topology>
    </subcellularLocation>
</comment>
<dbReference type="NCBIfam" id="NF001960">
    <property type="entry name" value="PRK00733.3-5"/>
    <property type="match status" value="1"/>
</dbReference>
<keyword evidence="3" id="KW-0813">Transport</keyword>
<dbReference type="GO" id="GO:0012505">
    <property type="term" value="C:endomembrane system"/>
    <property type="evidence" value="ECO:0007669"/>
    <property type="project" value="UniProtKB-SubCell"/>
</dbReference>
<feature type="transmembrane region" description="Helical" evidence="10">
    <location>
        <begin position="421"/>
        <end position="439"/>
    </location>
</feature>
<proteinExistence type="evidence at transcript level"/>
<evidence type="ECO:0000256" key="9">
    <source>
        <dbReference type="ARBA" id="ARBA00023136"/>
    </source>
</evidence>
<organism evidence="11">
    <name type="scientific">Chara corallina</name>
    <name type="common">Stonewort</name>
    <name type="synonym">Green alga</name>
    <dbReference type="NCBI Taxonomy" id="43696"/>
    <lineage>
        <taxon>Eukaryota</taxon>
        <taxon>Viridiplantae</taxon>
        <taxon>Streptophyta</taxon>
        <taxon>Charophyceae</taxon>
        <taxon>Charales</taxon>
        <taxon>Characeae</taxon>
        <taxon>Chara</taxon>
    </lineage>
</organism>
<feature type="transmembrane region" description="Helical" evidence="10">
    <location>
        <begin position="384"/>
        <end position="401"/>
    </location>
</feature>
<evidence type="ECO:0000256" key="5">
    <source>
        <dbReference type="ARBA" id="ARBA00022842"/>
    </source>
</evidence>
<keyword evidence="4 10" id="KW-0812">Transmembrane</keyword>
<keyword evidence="6" id="KW-1278">Translocase</keyword>
<sequence>MAAVAEGLNAMTTIPTTTAPADLALAAVTGNTIVSETAVLIFIPAACVIGILFAVLQWSVVGKISVRPSGGGMNYPLMGDEGLEDSSVVTRCAEIQEAISEGAVSFLMTEYKYLSYFMVGFFIVIFAFLGATEDFGTDRKPCEWDATKLCGSGVMNALLSAVAFALGAITSTLCGFLGMKIATFANARTRSRRGGGVGPAFKAAFRSGAVMGFLLTSLGLIVLYFTILIFQRYYGDDWIGLYESIAGYGLGGSSVALFGRVGGGIYTKAADVGADLVGKVERNIPEDDPRNPAVIADNVGDNVGDIAGMGADLFGSLAESTCAALVVSSLSDFGKEMNYVAMSFPLLITGAGILVCLITTLVATDLTSGVSNIKGIEPALKQQLVISTVLMTPVIALLAWGCLPDTFEIINGAETKVVKKWYMFFCVACGLWAGLLIGYTTEYFTSHQFTPVRDVADSCRTGAATNVIFGLALGYKSVIIPILAIAFTVFVSHTLAAMYGIACAALGMLSTLSTCLAIDAYGPISDNAGGIAEMAEMGPAIREKTDALDAAGNTTAAIGKGFAIGSAALVSLALFGAYINRAGITSVDVILPKEFVGLIVGAMLPYWFSAMTMKSVGKAALAMVEEVRRQFNTIAGLMQGTVKPDYKRCVEISTDASLREMIPPGCLVMLTPLVVGGLLGKETLAGILAGALVSGVQIAISASNTGGAWDNAKKYIEAGGNDHARTLGPKGSDCHKAAVIGDTVGDPLKDTSGPSLNILIKLMAVESLVFAPFFKTYGGVLFVLWDKFVAGKY</sequence>
<dbReference type="GO" id="GO:0004427">
    <property type="term" value="F:inorganic diphosphate phosphatase activity"/>
    <property type="evidence" value="ECO:0007669"/>
    <property type="project" value="InterPro"/>
</dbReference>
<dbReference type="GO" id="GO:0016020">
    <property type="term" value="C:membrane"/>
    <property type="evidence" value="ECO:0007669"/>
    <property type="project" value="InterPro"/>
</dbReference>
<feature type="transmembrane region" description="Helical" evidence="10">
    <location>
        <begin position="113"/>
        <end position="131"/>
    </location>
</feature>
<evidence type="ECO:0000256" key="1">
    <source>
        <dbReference type="ARBA" id="ARBA00004127"/>
    </source>
</evidence>
<feature type="transmembrane region" description="Helical" evidence="10">
    <location>
        <begin position="339"/>
        <end position="363"/>
    </location>
</feature>
<evidence type="ECO:0000256" key="8">
    <source>
        <dbReference type="ARBA" id="ARBA00023065"/>
    </source>
</evidence>
<feature type="transmembrane region" description="Helical" evidence="10">
    <location>
        <begin position="38"/>
        <end position="61"/>
    </location>
</feature>
<evidence type="ECO:0000256" key="4">
    <source>
        <dbReference type="ARBA" id="ARBA00022692"/>
    </source>
</evidence>
<dbReference type="HAMAP" id="MF_01129">
    <property type="entry name" value="PPase_energized_pump"/>
    <property type="match status" value="1"/>
</dbReference>